<dbReference type="Gene3D" id="3.90.180.10">
    <property type="entry name" value="Medium-chain alcohol dehydrogenases, catalytic domain"/>
    <property type="match status" value="1"/>
</dbReference>
<comment type="caution">
    <text evidence="2">The sequence shown here is derived from an EMBL/GenBank/DDBJ whole genome shotgun (WGS) entry which is preliminary data.</text>
</comment>
<dbReference type="GO" id="GO:0016491">
    <property type="term" value="F:oxidoreductase activity"/>
    <property type="evidence" value="ECO:0007669"/>
    <property type="project" value="UniProtKB-KW"/>
</dbReference>
<dbReference type="EMBL" id="JBHUCM010000023">
    <property type="protein sequence ID" value="MFD1541077.1"/>
    <property type="molecule type" value="Genomic_DNA"/>
</dbReference>
<dbReference type="EC" id="1.-.-.-" evidence="2"/>
<sequence length="321" mass="33090">MSGQIEVVMNTTRGVLIDGYGPPEVLRIGRVPLPEPGYGEVQVRVHAAGINAIDWLTRAGRGLSLSSFPAVLGWDISGTVSQIGPGVTTLKTGDQVFGMPYFPDLAGGYADHVTAPADSLAVKPDGIPHHSAAGAPMPALTAWQALFDVGRLSPGQRVLIHGAAGGVGHVAVQLAVNAGAEVIGTASAGNRAFVEGLGAHEVIDYSTSPVEKVARDIDMAVDPRGGQEALRLLDVLRPGGILVTLKGASAQLTEAVRARGLRVGFVYVAPDGAALADLAALMAVGHLRIAVENVFPLNEVSAAHMIGETGHVRGRLVLDTT</sequence>
<dbReference type="SMART" id="SM00829">
    <property type="entry name" value="PKS_ER"/>
    <property type="match status" value="1"/>
</dbReference>
<dbReference type="InterPro" id="IPR013154">
    <property type="entry name" value="ADH-like_N"/>
</dbReference>
<dbReference type="SUPFAM" id="SSF51735">
    <property type="entry name" value="NAD(P)-binding Rossmann-fold domains"/>
    <property type="match status" value="1"/>
</dbReference>
<evidence type="ECO:0000313" key="3">
    <source>
        <dbReference type="Proteomes" id="UP001597097"/>
    </source>
</evidence>
<dbReference type="CDD" id="cd05289">
    <property type="entry name" value="MDR_like_2"/>
    <property type="match status" value="1"/>
</dbReference>
<reference evidence="3" key="1">
    <citation type="journal article" date="2019" name="Int. J. Syst. Evol. Microbiol.">
        <title>The Global Catalogue of Microorganisms (GCM) 10K type strain sequencing project: providing services to taxonomists for standard genome sequencing and annotation.</title>
        <authorList>
            <consortium name="The Broad Institute Genomics Platform"/>
            <consortium name="The Broad Institute Genome Sequencing Center for Infectious Disease"/>
            <person name="Wu L."/>
            <person name="Ma J."/>
        </authorList>
    </citation>
    <scope>NUCLEOTIDE SEQUENCE [LARGE SCALE GENOMIC DNA]</scope>
    <source>
        <strain evidence="3">CGMCC 1.15399</strain>
    </source>
</reference>
<protein>
    <submittedName>
        <fullName evidence="2">NADP-dependent oxidoreductase</fullName>
        <ecNumber evidence="2">1.-.-.-</ecNumber>
    </submittedName>
</protein>
<dbReference type="InterPro" id="IPR036291">
    <property type="entry name" value="NAD(P)-bd_dom_sf"/>
</dbReference>
<dbReference type="Gene3D" id="3.40.50.720">
    <property type="entry name" value="NAD(P)-binding Rossmann-like Domain"/>
    <property type="match status" value="1"/>
</dbReference>
<dbReference type="RefSeq" id="WP_308126973.1">
    <property type="nucleotide sequence ID" value="NZ_JAHKRM010000007.1"/>
</dbReference>
<dbReference type="Pfam" id="PF08240">
    <property type="entry name" value="ADH_N"/>
    <property type="match status" value="1"/>
</dbReference>
<dbReference type="SUPFAM" id="SSF50129">
    <property type="entry name" value="GroES-like"/>
    <property type="match status" value="1"/>
</dbReference>
<dbReference type="PANTHER" id="PTHR11695:SF294">
    <property type="entry name" value="RETICULON-4-INTERACTING PROTEIN 1, MITOCHONDRIAL"/>
    <property type="match status" value="1"/>
</dbReference>
<name>A0ABW4GEC4_9ACTN</name>
<dbReference type="InterPro" id="IPR050700">
    <property type="entry name" value="YIM1/Zinc_Alcohol_DH_Fams"/>
</dbReference>
<gene>
    <name evidence="2" type="ORF">ACFSJ0_28765</name>
</gene>
<evidence type="ECO:0000313" key="2">
    <source>
        <dbReference type="EMBL" id="MFD1541077.1"/>
    </source>
</evidence>
<proteinExistence type="predicted"/>
<evidence type="ECO:0000259" key="1">
    <source>
        <dbReference type="SMART" id="SM00829"/>
    </source>
</evidence>
<keyword evidence="3" id="KW-1185">Reference proteome</keyword>
<accession>A0ABW4GEC4</accession>
<dbReference type="Proteomes" id="UP001597097">
    <property type="component" value="Unassembled WGS sequence"/>
</dbReference>
<dbReference type="Pfam" id="PF13602">
    <property type="entry name" value="ADH_zinc_N_2"/>
    <property type="match status" value="1"/>
</dbReference>
<dbReference type="InterPro" id="IPR020843">
    <property type="entry name" value="ER"/>
</dbReference>
<feature type="domain" description="Enoyl reductase (ER)" evidence="1">
    <location>
        <begin position="21"/>
        <end position="318"/>
    </location>
</feature>
<dbReference type="InterPro" id="IPR011032">
    <property type="entry name" value="GroES-like_sf"/>
</dbReference>
<keyword evidence="2" id="KW-0560">Oxidoreductase</keyword>
<dbReference type="PANTHER" id="PTHR11695">
    <property type="entry name" value="ALCOHOL DEHYDROGENASE RELATED"/>
    <property type="match status" value="1"/>
</dbReference>
<organism evidence="2 3">
    <name type="scientific">Nonomuraea guangzhouensis</name>
    <dbReference type="NCBI Taxonomy" id="1291555"/>
    <lineage>
        <taxon>Bacteria</taxon>
        <taxon>Bacillati</taxon>
        <taxon>Actinomycetota</taxon>
        <taxon>Actinomycetes</taxon>
        <taxon>Streptosporangiales</taxon>
        <taxon>Streptosporangiaceae</taxon>
        <taxon>Nonomuraea</taxon>
    </lineage>
</organism>